<protein>
    <submittedName>
        <fullName evidence="5">Unannotated protein</fullName>
    </submittedName>
</protein>
<dbReference type="Pfam" id="PF02817">
    <property type="entry name" value="E3_binding"/>
    <property type="match status" value="1"/>
</dbReference>
<comment type="similarity">
    <text evidence="1">Belongs to the 2-oxoacid dehydrogenase family.</text>
</comment>
<dbReference type="Gene3D" id="4.10.320.10">
    <property type="entry name" value="E3-binding domain"/>
    <property type="match status" value="1"/>
</dbReference>
<organism evidence="5">
    <name type="scientific">freshwater metagenome</name>
    <dbReference type="NCBI Taxonomy" id="449393"/>
    <lineage>
        <taxon>unclassified sequences</taxon>
        <taxon>metagenomes</taxon>
        <taxon>ecological metagenomes</taxon>
    </lineage>
</organism>
<dbReference type="InterPro" id="IPR000089">
    <property type="entry name" value="Biotin_lipoyl"/>
</dbReference>
<dbReference type="PROSITE" id="PS50968">
    <property type="entry name" value="BIOTINYL_LIPOYL"/>
    <property type="match status" value="1"/>
</dbReference>
<dbReference type="SUPFAM" id="SSF52777">
    <property type="entry name" value="CoA-dependent acyltransferases"/>
    <property type="match status" value="1"/>
</dbReference>
<dbReference type="InterPro" id="IPR036625">
    <property type="entry name" value="E3-bd_dom_sf"/>
</dbReference>
<dbReference type="GO" id="GO:0016746">
    <property type="term" value="F:acyltransferase activity"/>
    <property type="evidence" value="ECO:0007669"/>
    <property type="project" value="InterPro"/>
</dbReference>
<dbReference type="InterPro" id="IPR011053">
    <property type="entry name" value="Single_hybrid_motif"/>
</dbReference>
<sequence length="409" mass="41956">MASEVKIPRLGQGMESGTIVRWLKAEGDTVAAGEPLYELDTDKVTQEVEAEASGVLLKITVAAGEAPVGQVVGVIGAAGEVVDVVASAPEQPAAPAAPVESAPSAPVVELPAAAVAAANDGGRLKASPLARRIARERGIDLAAVRGTGPDGRIVAEDVERAQTQGVAQTPPAAVIAAAPVALPVGEIEQAGLSSIRKTIARRLTEAWTVPAFQLTISADMGRAESLVARARELDPDVRVTVTDVLTKLAAQALVRHADANVQFAGDSILRFPTANIGIAVAAPQGLVVPVIGSAERLSLAEIAGARGAIVEKARSNKLTQGDLEGGTFTISNLGMFGVEQFIAVLNPPQAAILAVGATEQRAVVRDGQIVARPMMTLTLTVDHRAVDGAQAASFLQTLKAFVEDPALAL</sequence>
<gene>
    <name evidence="5" type="ORF">UFOPK2399_00673</name>
</gene>
<dbReference type="Pfam" id="PF00198">
    <property type="entry name" value="2-oxoacid_dh"/>
    <property type="match status" value="1"/>
</dbReference>
<dbReference type="EMBL" id="CAEZXP010000001">
    <property type="protein sequence ID" value="CAB4690421.1"/>
    <property type="molecule type" value="Genomic_DNA"/>
</dbReference>
<accession>A0A6J6NUE2</accession>
<keyword evidence="2" id="KW-0450">Lipoyl</keyword>
<dbReference type="GO" id="GO:0045254">
    <property type="term" value="C:pyruvate dehydrogenase complex"/>
    <property type="evidence" value="ECO:0007669"/>
    <property type="project" value="InterPro"/>
</dbReference>
<dbReference type="SUPFAM" id="SSF47005">
    <property type="entry name" value="Peripheral subunit-binding domain of 2-oxo acid dehydrogenase complex"/>
    <property type="match status" value="1"/>
</dbReference>
<dbReference type="GO" id="GO:0006086">
    <property type="term" value="P:pyruvate decarboxylation to acetyl-CoA"/>
    <property type="evidence" value="ECO:0007669"/>
    <property type="project" value="InterPro"/>
</dbReference>
<evidence type="ECO:0000259" key="3">
    <source>
        <dbReference type="PROSITE" id="PS50968"/>
    </source>
</evidence>
<dbReference type="InterPro" id="IPR045257">
    <property type="entry name" value="E2/Pdx1"/>
</dbReference>
<dbReference type="Pfam" id="PF00364">
    <property type="entry name" value="Biotin_lipoyl"/>
    <property type="match status" value="1"/>
</dbReference>
<dbReference type="InterPro" id="IPR004167">
    <property type="entry name" value="PSBD"/>
</dbReference>
<feature type="domain" description="Lipoyl-binding" evidence="3">
    <location>
        <begin position="2"/>
        <end position="76"/>
    </location>
</feature>
<evidence type="ECO:0000256" key="1">
    <source>
        <dbReference type="ARBA" id="ARBA00007317"/>
    </source>
</evidence>
<dbReference type="InterPro" id="IPR001078">
    <property type="entry name" value="2-oxoacid_DH_actylTfrase"/>
</dbReference>
<reference evidence="5" key="1">
    <citation type="submission" date="2020-05" db="EMBL/GenBank/DDBJ databases">
        <authorList>
            <person name="Chiriac C."/>
            <person name="Salcher M."/>
            <person name="Ghai R."/>
            <person name="Kavagutti S V."/>
        </authorList>
    </citation>
    <scope>NUCLEOTIDE SEQUENCE</scope>
</reference>
<proteinExistence type="inferred from homology"/>
<evidence type="ECO:0000256" key="2">
    <source>
        <dbReference type="ARBA" id="ARBA00022823"/>
    </source>
</evidence>
<dbReference type="PROSITE" id="PS51826">
    <property type="entry name" value="PSBD"/>
    <property type="match status" value="1"/>
</dbReference>
<dbReference type="PANTHER" id="PTHR23151">
    <property type="entry name" value="DIHYDROLIPOAMIDE ACETYL/SUCCINYL-TRANSFERASE-RELATED"/>
    <property type="match status" value="1"/>
</dbReference>
<dbReference type="Gene3D" id="2.40.50.100">
    <property type="match status" value="1"/>
</dbReference>
<evidence type="ECO:0000259" key="4">
    <source>
        <dbReference type="PROSITE" id="PS51826"/>
    </source>
</evidence>
<feature type="domain" description="Peripheral subunit-binding (PSBD)" evidence="4">
    <location>
        <begin position="125"/>
        <end position="162"/>
    </location>
</feature>
<evidence type="ECO:0000313" key="5">
    <source>
        <dbReference type="EMBL" id="CAB4690421.1"/>
    </source>
</evidence>
<dbReference type="Gene3D" id="3.30.559.10">
    <property type="entry name" value="Chloramphenicol acetyltransferase-like domain"/>
    <property type="match status" value="1"/>
</dbReference>
<dbReference type="AlphaFoldDB" id="A0A6J6NUE2"/>
<name>A0A6J6NUE2_9ZZZZ</name>
<dbReference type="SUPFAM" id="SSF51230">
    <property type="entry name" value="Single hybrid motif"/>
    <property type="match status" value="1"/>
</dbReference>
<dbReference type="PANTHER" id="PTHR23151:SF90">
    <property type="entry name" value="DIHYDROLIPOYLLYSINE-RESIDUE ACETYLTRANSFERASE COMPONENT OF PYRUVATE DEHYDROGENASE COMPLEX, MITOCHONDRIAL-RELATED"/>
    <property type="match status" value="1"/>
</dbReference>
<dbReference type="InterPro" id="IPR023213">
    <property type="entry name" value="CAT-like_dom_sf"/>
</dbReference>
<dbReference type="CDD" id="cd06849">
    <property type="entry name" value="lipoyl_domain"/>
    <property type="match status" value="1"/>
</dbReference>